<accession>A0A0F9UH63</accession>
<dbReference type="PANTHER" id="PTHR43852">
    <property type="entry name" value="NUCLEOTIDYLTRANSFERASE"/>
    <property type="match status" value="1"/>
</dbReference>
<organism evidence="2">
    <name type="scientific">marine sediment metagenome</name>
    <dbReference type="NCBI Taxonomy" id="412755"/>
    <lineage>
        <taxon>unclassified sequences</taxon>
        <taxon>metagenomes</taxon>
        <taxon>ecological metagenomes</taxon>
    </lineage>
</organism>
<name>A0A0F9UH63_9ZZZZ</name>
<dbReference type="InterPro" id="IPR043519">
    <property type="entry name" value="NT_sf"/>
</dbReference>
<dbReference type="EMBL" id="LAZR01000106">
    <property type="protein sequence ID" value="KKN90994.1"/>
    <property type="molecule type" value="Genomic_DNA"/>
</dbReference>
<gene>
    <name evidence="2" type="ORF">LCGC14_0221960</name>
</gene>
<proteinExistence type="predicted"/>
<dbReference type="AlphaFoldDB" id="A0A0F9UH63"/>
<dbReference type="PANTHER" id="PTHR43852:SF2">
    <property type="entry name" value="PROTEIN ADENYLYLTRANSFERASE MNTA"/>
    <property type="match status" value="1"/>
</dbReference>
<dbReference type="Pfam" id="PF18765">
    <property type="entry name" value="Polbeta"/>
    <property type="match status" value="1"/>
</dbReference>
<dbReference type="InterPro" id="IPR052930">
    <property type="entry name" value="TA_antitoxin_MntA"/>
</dbReference>
<sequence length="109" mass="12130">MTTDAQYGLPSSAVAALHSVFCKWTAIDSVWLYGSRAKGNYRPGSDIDLSIRGQKLGLSDLLAIENQIDDLFLPWSVDLSLFDNIDNPSLREHIERVGVVLYSSENKSR</sequence>
<evidence type="ECO:0000313" key="2">
    <source>
        <dbReference type="EMBL" id="KKN90994.1"/>
    </source>
</evidence>
<feature type="domain" description="Polymerase beta nucleotidyltransferase" evidence="1">
    <location>
        <begin position="19"/>
        <end position="105"/>
    </location>
</feature>
<reference evidence="2" key="1">
    <citation type="journal article" date="2015" name="Nature">
        <title>Complex archaea that bridge the gap between prokaryotes and eukaryotes.</title>
        <authorList>
            <person name="Spang A."/>
            <person name="Saw J.H."/>
            <person name="Jorgensen S.L."/>
            <person name="Zaremba-Niedzwiedzka K."/>
            <person name="Martijn J."/>
            <person name="Lind A.E."/>
            <person name="van Eijk R."/>
            <person name="Schleper C."/>
            <person name="Guy L."/>
            <person name="Ettema T.J."/>
        </authorList>
    </citation>
    <scope>NUCLEOTIDE SEQUENCE</scope>
</reference>
<dbReference type="InterPro" id="IPR041633">
    <property type="entry name" value="Polbeta"/>
</dbReference>
<comment type="caution">
    <text evidence="2">The sequence shown here is derived from an EMBL/GenBank/DDBJ whole genome shotgun (WGS) entry which is preliminary data.</text>
</comment>
<dbReference type="CDD" id="cd05403">
    <property type="entry name" value="NT_KNTase_like"/>
    <property type="match status" value="1"/>
</dbReference>
<protein>
    <recommendedName>
        <fullName evidence="1">Polymerase beta nucleotidyltransferase domain-containing protein</fullName>
    </recommendedName>
</protein>
<dbReference type="Gene3D" id="3.30.460.10">
    <property type="entry name" value="Beta Polymerase, domain 2"/>
    <property type="match status" value="1"/>
</dbReference>
<evidence type="ECO:0000259" key="1">
    <source>
        <dbReference type="Pfam" id="PF18765"/>
    </source>
</evidence>
<dbReference type="SUPFAM" id="SSF81301">
    <property type="entry name" value="Nucleotidyltransferase"/>
    <property type="match status" value="1"/>
</dbReference>